<keyword evidence="1" id="KW-0812">Transmembrane</keyword>
<keyword evidence="1" id="KW-1133">Transmembrane helix</keyword>
<name>A0A9P4V2V5_9PLEO</name>
<evidence type="ECO:0000256" key="1">
    <source>
        <dbReference type="SAM" id="Phobius"/>
    </source>
</evidence>
<dbReference type="Proteomes" id="UP000799444">
    <property type="component" value="Unassembled WGS sequence"/>
</dbReference>
<keyword evidence="1" id="KW-0472">Membrane</keyword>
<feature type="transmembrane region" description="Helical" evidence="1">
    <location>
        <begin position="39"/>
        <end position="66"/>
    </location>
</feature>
<evidence type="ECO:0000313" key="2">
    <source>
        <dbReference type="EMBL" id="KAF2737832.1"/>
    </source>
</evidence>
<comment type="caution">
    <text evidence="2">The sequence shown here is derived from an EMBL/GenBank/DDBJ whole genome shotgun (WGS) entry which is preliminary data.</text>
</comment>
<organism evidence="2 3">
    <name type="scientific">Polyplosphaeria fusca</name>
    <dbReference type="NCBI Taxonomy" id="682080"/>
    <lineage>
        <taxon>Eukaryota</taxon>
        <taxon>Fungi</taxon>
        <taxon>Dikarya</taxon>
        <taxon>Ascomycota</taxon>
        <taxon>Pezizomycotina</taxon>
        <taxon>Dothideomycetes</taxon>
        <taxon>Pleosporomycetidae</taxon>
        <taxon>Pleosporales</taxon>
        <taxon>Tetraplosphaeriaceae</taxon>
        <taxon>Polyplosphaeria</taxon>
    </lineage>
</organism>
<dbReference type="AlphaFoldDB" id="A0A9P4V2V5"/>
<accession>A0A9P4V2V5</accession>
<feature type="transmembrane region" description="Helical" evidence="1">
    <location>
        <begin position="12"/>
        <end position="33"/>
    </location>
</feature>
<protein>
    <submittedName>
        <fullName evidence="2">Uncharacterized protein</fullName>
    </submittedName>
</protein>
<evidence type="ECO:0000313" key="3">
    <source>
        <dbReference type="Proteomes" id="UP000799444"/>
    </source>
</evidence>
<reference evidence="2" key="1">
    <citation type="journal article" date="2020" name="Stud. Mycol.">
        <title>101 Dothideomycetes genomes: a test case for predicting lifestyles and emergence of pathogens.</title>
        <authorList>
            <person name="Haridas S."/>
            <person name="Albert R."/>
            <person name="Binder M."/>
            <person name="Bloem J."/>
            <person name="Labutti K."/>
            <person name="Salamov A."/>
            <person name="Andreopoulos B."/>
            <person name="Baker S."/>
            <person name="Barry K."/>
            <person name="Bills G."/>
            <person name="Bluhm B."/>
            <person name="Cannon C."/>
            <person name="Castanera R."/>
            <person name="Culley D."/>
            <person name="Daum C."/>
            <person name="Ezra D."/>
            <person name="Gonzalez J."/>
            <person name="Henrissat B."/>
            <person name="Kuo A."/>
            <person name="Liang C."/>
            <person name="Lipzen A."/>
            <person name="Lutzoni F."/>
            <person name="Magnuson J."/>
            <person name="Mondo S."/>
            <person name="Nolan M."/>
            <person name="Ohm R."/>
            <person name="Pangilinan J."/>
            <person name="Park H.-J."/>
            <person name="Ramirez L."/>
            <person name="Alfaro M."/>
            <person name="Sun H."/>
            <person name="Tritt A."/>
            <person name="Yoshinaga Y."/>
            <person name="Zwiers L.-H."/>
            <person name="Turgeon B."/>
            <person name="Goodwin S."/>
            <person name="Spatafora J."/>
            <person name="Crous P."/>
            <person name="Grigoriev I."/>
        </authorList>
    </citation>
    <scope>NUCLEOTIDE SEQUENCE</scope>
    <source>
        <strain evidence="2">CBS 125425</strain>
    </source>
</reference>
<gene>
    <name evidence="2" type="ORF">EJ04DRAFT_510028</name>
</gene>
<dbReference type="EMBL" id="ML996113">
    <property type="protein sequence ID" value="KAF2737832.1"/>
    <property type="molecule type" value="Genomic_DNA"/>
</dbReference>
<proteinExistence type="predicted"/>
<sequence length="165" mass="19048">MLVLRSCVWTRFARRIVLVVAVSFRTGYLAAFVRFVNRIFLFLLLVLFFCLYFNLLFQFFFLFLFIRPVIPNPPRSMRLTHQPPLSIPSNRYLCTIPFRRQKINLAPALPMRVVHPTIPNRTLRIERRACARTPILWVFGHPEDAVMIRGAGTLGTGAVGHAHVA</sequence>
<keyword evidence="3" id="KW-1185">Reference proteome</keyword>